<dbReference type="Gene3D" id="3.40.190.10">
    <property type="entry name" value="Periplasmic binding protein-like II"/>
    <property type="match status" value="1"/>
</dbReference>
<evidence type="ECO:0000259" key="5">
    <source>
        <dbReference type="Pfam" id="PF00496"/>
    </source>
</evidence>
<dbReference type="PANTHER" id="PTHR30290:SF9">
    <property type="entry name" value="OLIGOPEPTIDE-BINDING PROTEIN APPA"/>
    <property type="match status" value="1"/>
</dbReference>
<dbReference type="InterPro" id="IPR030678">
    <property type="entry name" value="Peptide/Ni-bd"/>
</dbReference>
<accession>H0UKY5</accession>
<feature type="domain" description="Solute-binding protein family 5" evidence="5">
    <location>
        <begin position="69"/>
        <end position="418"/>
    </location>
</feature>
<dbReference type="EMBL" id="CM001376">
    <property type="protein sequence ID" value="EHM13344.1"/>
    <property type="molecule type" value="Genomic_DNA"/>
</dbReference>
<dbReference type="PANTHER" id="PTHR30290">
    <property type="entry name" value="PERIPLASMIC BINDING COMPONENT OF ABC TRANSPORTER"/>
    <property type="match status" value="1"/>
</dbReference>
<dbReference type="GO" id="GO:0015833">
    <property type="term" value="P:peptide transport"/>
    <property type="evidence" value="ECO:0007669"/>
    <property type="project" value="TreeGrafter"/>
</dbReference>
<evidence type="ECO:0000256" key="2">
    <source>
        <dbReference type="ARBA" id="ARBA00022448"/>
    </source>
</evidence>
<reference evidence="6 7" key="1">
    <citation type="submission" date="2011-11" db="EMBL/GenBank/DDBJ databases">
        <title>The Noncontiguous Finished genome of Jonquetella anthropi DSM 22815.</title>
        <authorList>
            <consortium name="US DOE Joint Genome Institute (JGI-PGF)"/>
            <person name="Lucas S."/>
            <person name="Copeland A."/>
            <person name="Lapidus A."/>
            <person name="Glavina del Rio T."/>
            <person name="Dalin E."/>
            <person name="Tice H."/>
            <person name="Bruce D."/>
            <person name="Goodwin L."/>
            <person name="Pitluck S."/>
            <person name="Peters L."/>
            <person name="Mikhailova N."/>
            <person name="Held B."/>
            <person name="Kyrpides N."/>
            <person name="Mavromatis K."/>
            <person name="Ivanova N."/>
            <person name="Markowitz V."/>
            <person name="Cheng J.-F."/>
            <person name="Hugenholtz P."/>
            <person name="Woyke T."/>
            <person name="Wu D."/>
            <person name="Gronow S."/>
            <person name="Wellnitz S."/>
            <person name="Brambilla E."/>
            <person name="Klenk H.-P."/>
            <person name="Eisen J.A."/>
        </authorList>
    </citation>
    <scope>NUCLEOTIDE SEQUENCE [LARGE SCALE GENOMIC DNA]</scope>
    <source>
        <strain evidence="6 7">DSM 22815</strain>
    </source>
</reference>
<evidence type="ECO:0000313" key="7">
    <source>
        <dbReference type="Proteomes" id="UP000003806"/>
    </source>
</evidence>
<dbReference type="Proteomes" id="UP000003806">
    <property type="component" value="Chromosome"/>
</dbReference>
<dbReference type="CDD" id="cd00995">
    <property type="entry name" value="PBP2_NikA_DppA_OppA_like"/>
    <property type="match status" value="1"/>
</dbReference>
<feature type="chain" id="PRO_5003540849" evidence="4">
    <location>
        <begin position="22"/>
        <end position="504"/>
    </location>
</feature>
<dbReference type="eggNOG" id="COG0747">
    <property type="taxonomic scope" value="Bacteria"/>
</dbReference>
<dbReference type="InterPro" id="IPR023765">
    <property type="entry name" value="SBP_5_CS"/>
</dbReference>
<dbReference type="InterPro" id="IPR000914">
    <property type="entry name" value="SBP_5_dom"/>
</dbReference>
<dbReference type="SUPFAM" id="SSF53850">
    <property type="entry name" value="Periplasmic binding protein-like II"/>
    <property type="match status" value="1"/>
</dbReference>
<dbReference type="InterPro" id="IPR039424">
    <property type="entry name" value="SBP_5"/>
</dbReference>
<evidence type="ECO:0000256" key="3">
    <source>
        <dbReference type="ARBA" id="ARBA00022729"/>
    </source>
</evidence>
<dbReference type="STRING" id="885272.JonanDRAFT_0971"/>
<dbReference type="PIRSF" id="PIRSF002741">
    <property type="entry name" value="MppA"/>
    <property type="match status" value="1"/>
</dbReference>
<sequence length="504" mass="56085">MRKFLLCAALAGCLMASPLAAKNMEHFSLGVADDVKTLDPMMASDTMSFSVALHMFEPLVNVDGRTKQLVPVLAEKWEMLDDHTYKFYLRHGVKFHNGEEMKASDVIFSVKRFAQESIFKGSTGKFIDPDGCEIVDDYTVLIRTKGPVGGFLENMKLPAFTICSEKAVNELGKEYFRNPVGTGPFKFVSWSKGDKLELEAFDDYWGEKPAFKKLSIAVLPDDSSRVIALETGKVDMIYMVPASDMDRINADGKAKVVEAPGLNLTYMGMNTQSPKLSDPRVRQAIEYAIDKNVYNAVVYQGHAAVPAGPLVPASTFTPKTAVDWSFNLEKAKKLMAEVGDAAPKKLTLWVSNMQERIDGATVIQSMLAQIGIQLDIQVFESSVFYDNLKSGKQELFISRWGMQTNRDSGKYWNGLFNSDAIGNTNDTRTNNPEIDKLINESIHTIDADARNAMFEELWVKLNDYQSIVPLAVANELYGGRVDLVGMENFCDGRLNYLGRLTLAD</sequence>
<dbReference type="GO" id="GO:0042597">
    <property type="term" value="C:periplasmic space"/>
    <property type="evidence" value="ECO:0007669"/>
    <property type="project" value="UniProtKB-ARBA"/>
</dbReference>
<dbReference type="GO" id="GO:1904680">
    <property type="term" value="F:peptide transmembrane transporter activity"/>
    <property type="evidence" value="ECO:0007669"/>
    <property type="project" value="TreeGrafter"/>
</dbReference>
<protein>
    <submittedName>
        <fullName evidence="6">ABC-type dipeptide transport system, periplasmic component</fullName>
    </submittedName>
</protein>
<dbReference type="PROSITE" id="PS01040">
    <property type="entry name" value="SBP_BACTERIAL_5"/>
    <property type="match status" value="1"/>
</dbReference>
<comment type="similarity">
    <text evidence="1">Belongs to the bacterial solute-binding protein 5 family.</text>
</comment>
<keyword evidence="7" id="KW-1185">Reference proteome</keyword>
<dbReference type="Pfam" id="PF00496">
    <property type="entry name" value="SBP_bac_5"/>
    <property type="match status" value="1"/>
</dbReference>
<feature type="signal peptide" evidence="4">
    <location>
        <begin position="1"/>
        <end position="21"/>
    </location>
</feature>
<proteinExistence type="inferred from homology"/>
<organism evidence="6 7">
    <name type="scientific">Jonquetella anthropi DSM 22815</name>
    <dbReference type="NCBI Taxonomy" id="885272"/>
    <lineage>
        <taxon>Bacteria</taxon>
        <taxon>Thermotogati</taxon>
        <taxon>Synergistota</taxon>
        <taxon>Synergistia</taxon>
        <taxon>Synergistales</taxon>
        <taxon>Dethiosulfovibrionaceae</taxon>
        <taxon>Jonquetella</taxon>
    </lineage>
</organism>
<evidence type="ECO:0000256" key="4">
    <source>
        <dbReference type="SAM" id="SignalP"/>
    </source>
</evidence>
<name>H0UKY5_9BACT</name>
<evidence type="ECO:0000256" key="1">
    <source>
        <dbReference type="ARBA" id="ARBA00005695"/>
    </source>
</evidence>
<dbReference type="Gene3D" id="3.10.105.10">
    <property type="entry name" value="Dipeptide-binding Protein, Domain 3"/>
    <property type="match status" value="1"/>
</dbReference>
<evidence type="ECO:0000313" key="6">
    <source>
        <dbReference type="EMBL" id="EHM13344.1"/>
    </source>
</evidence>
<dbReference type="HOGENOM" id="CLU_017028_7_4_0"/>
<keyword evidence="3 4" id="KW-0732">Signal</keyword>
<dbReference type="GO" id="GO:0043190">
    <property type="term" value="C:ATP-binding cassette (ABC) transporter complex"/>
    <property type="evidence" value="ECO:0007669"/>
    <property type="project" value="InterPro"/>
</dbReference>
<dbReference type="AlphaFoldDB" id="H0UKY5"/>
<keyword evidence="2" id="KW-0813">Transport</keyword>
<gene>
    <name evidence="6" type="ORF">JonanDRAFT_0971</name>
</gene>
<dbReference type="Gene3D" id="3.90.76.10">
    <property type="entry name" value="Dipeptide-binding Protein, Domain 1"/>
    <property type="match status" value="1"/>
</dbReference>